<protein>
    <submittedName>
        <fullName evidence="1">Uncharacterized protein</fullName>
    </submittedName>
</protein>
<gene>
    <name evidence="1" type="ORF">SCTVLC_0235</name>
</gene>
<dbReference type="AlphaFoldDB" id="A0A068RBT8"/>
<dbReference type="OrthoDB" id="6624713at2"/>
<reference evidence="1" key="1">
    <citation type="submission" date="2013-06" db="EMBL/GenBank/DDBJ databases">
        <authorList>
            <person name="Mazano-Marin A."/>
        </authorList>
    </citation>
    <scope>NUCLEOTIDE SEQUENCE</scope>
    <source>
        <strain evidence="1">SCt-VLC</strain>
    </source>
</reference>
<reference evidence="1" key="2">
    <citation type="journal article" date="2014" name="Genome Biol. Evol.">
        <title>Settling down: the genome of Serratia symbiotica from the aphid Cinara tujafilina zooms in on the process of accommodation to a cooperative intracellular life.</title>
        <authorList>
            <person name="Manzano-Marin A."/>
            <person name="Latorre A."/>
        </authorList>
    </citation>
    <scope>NUCLEOTIDE SEQUENCE</scope>
    <source>
        <strain evidence="1">SCt-VLC</strain>
    </source>
</reference>
<accession>A0A068RBT8</accession>
<sequence length="74" mass="8772">MITDRTIFKYTLEVYREADGYRAITRRWKRKKNLVDHKTQFTSPDKTGLRTQAYPPTRQGKIFLNSDFGSDDNI</sequence>
<dbReference type="RefSeq" id="WP_061769739.1">
    <property type="nucleotide sequence ID" value="NZ_FR904230.1"/>
</dbReference>
<evidence type="ECO:0000313" key="1">
    <source>
        <dbReference type="EMBL" id="CDG47010.1"/>
    </source>
</evidence>
<name>A0A068RBT8_9GAMM</name>
<dbReference type="EMBL" id="FR904230">
    <property type="protein sequence ID" value="CDG47010.1"/>
    <property type="molecule type" value="Genomic_DNA"/>
</dbReference>
<proteinExistence type="predicted"/>
<organism evidence="1">
    <name type="scientific">Serratia symbiotica SCt-VLC</name>
    <dbReference type="NCBI Taxonomy" id="1347341"/>
    <lineage>
        <taxon>Bacteria</taxon>
        <taxon>Pseudomonadati</taxon>
        <taxon>Pseudomonadota</taxon>
        <taxon>Gammaproteobacteria</taxon>
        <taxon>Enterobacterales</taxon>
        <taxon>Yersiniaceae</taxon>
        <taxon>Serratia</taxon>
        <taxon>Serratia symbiotica</taxon>
    </lineage>
</organism>